<feature type="transmembrane region" description="Helical" evidence="6">
    <location>
        <begin position="356"/>
        <end position="382"/>
    </location>
</feature>
<evidence type="ECO:0000256" key="6">
    <source>
        <dbReference type="SAM" id="Phobius"/>
    </source>
</evidence>
<protein>
    <submittedName>
        <fullName evidence="8">Major facilitator superfamily domain-containing protein</fullName>
    </submittedName>
</protein>
<keyword evidence="3 6" id="KW-1133">Transmembrane helix</keyword>
<evidence type="ECO:0000256" key="4">
    <source>
        <dbReference type="ARBA" id="ARBA00023136"/>
    </source>
</evidence>
<proteinExistence type="predicted"/>
<dbReference type="GeneID" id="70247029"/>
<dbReference type="GO" id="GO:0016020">
    <property type="term" value="C:membrane"/>
    <property type="evidence" value="ECO:0007669"/>
    <property type="project" value="UniProtKB-SubCell"/>
</dbReference>
<evidence type="ECO:0000256" key="3">
    <source>
        <dbReference type="ARBA" id="ARBA00022989"/>
    </source>
</evidence>
<feature type="transmembrane region" description="Helical" evidence="6">
    <location>
        <begin position="487"/>
        <end position="510"/>
    </location>
</feature>
<feature type="transmembrane region" description="Helical" evidence="6">
    <location>
        <begin position="394"/>
        <end position="414"/>
    </location>
</feature>
<feature type="compositionally biased region" description="Low complexity" evidence="5">
    <location>
        <begin position="1"/>
        <end position="16"/>
    </location>
</feature>
<dbReference type="AlphaFoldDB" id="A0AAD4KJL1"/>
<evidence type="ECO:0000313" key="8">
    <source>
        <dbReference type="EMBL" id="KAH8693930.1"/>
    </source>
</evidence>
<evidence type="ECO:0000259" key="7">
    <source>
        <dbReference type="PROSITE" id="PS50850"/>
    </source>
</evidence>
<dbReference type="EMBL" id="JAJTJA010000009">
    <property type="protein sequence ID" value="KAH8693930.1"/>
    <property type="molecule type" value="Genomic_DNA"/>
</dbReference>
<keyword evidence="4 6" id="KW-0472">Membrane</keyword>
<evidence type="ECO:0000256" key="1">
    <source>
        <dbReference type="ARBA" id="ARBA00004141"/>
    </source>
</evidence>
<keyword evidence="9" id="KW-1185">Reference proteome</keyword>
<dbReference type="InterPro" id="IPR011701">
    <property type="entry name" value="MFS"/>
</dbReference>
<feature type="transmembrane region" description="Helical" evidence="6">
    <location>
        <begin position="320"/>
        <end position="344"/>
    </location>
</feature>
<comment type="subcellular location">
    <subcellularLocation>
        <location evidence="1">Membrane</location>
        <topology evidence="1">Multi-pass membrane protein</topology>
    </subcellularLocation>
</comment>
<dbReference type="PANTHER" id="PTHR23507:SF1">
    <property type="entry name" value="FI18259P1-RELATED"/>
    <property type="match status" value="1"/>
</dbReference>
<dbReference type="Gene3D" id="1.20.1250.20">
    <property type="entry name" value="MFS general substrate transporter like domains"/>
    <property type="match status" value="1"/>
</dbReference>
<sequence>MAVFRENSFSSLSSGSLERDSREDDATTPLLESTTPLLGSDLASENDCLTGSFFSTSSLFLSEKRRISIMVTCAIATLTLDMGLTIIAAPKVRLYESIICAKYYSSAGGVSLFQSGGIPEEQCKISEVQAPLARIIGWQVLFDSLPAILLAIPYGALSDSRGRKPVVMSSFLGLTLSTTWIFFVCWSGLPLQLTWLSSIFQFIGGGAIVASAAMETIVTDVVTNEKRAIIFFILQATVLCADILAPPLSSILMEYSVWIPCVLGLGIQLLGTAITIIIPETLHLSVFHRDPAVNSDGNTRPSLTRQLKTNLASIFRNRKVATLVISLMILTIGNESIDFLLQYLSKRYGWPIAKAAIMLSLRAIVEAVLLLTVLPVLVLVLTKTKIPAMSRDLLIARTSSVMIVVGFMILAFSVQVLPAIFGLVIYTCGAGFQAAMMSLLASLWKSENLGNVGSMYSVVAMIMSSGGAIAGPFLSETFTWGLELGGVWVGLPFFMSACICAIVSVVLWSFRIPKETVTTSVDECDHDREL</sequence>
<dbReference type="Proteomes" id="UP001201262">
    <property type="component" value="Unassembled WGS sequence"/>
</dbReference>
<name>A0AAD4KJL1_9EURO</name>
<comment type="caution">
    <text evidence="8">The sequence shown here is derived from an EMBL/GenBank/DDBJ whole genome shotgun (WGS) entry which is preliminary data.</text>
</comment>
<gene>
    <name evidence="8" type="ORF">BGW36DRAFT_383993</name>
</gene>
<feature type="transmembrane region" description="Helical" evidence="6">
    <location>
        <begin position="257"/>
        <end position="279"/>
    </location>
</feature>
<dbReference type="PANTHER" id="PTHR23507">
    <property type="entry name" value="ZGC:174356"/>
    <property type="match status" value="1"/>
</dbReference>
<feature type="transmembrane region" description="Helical" evidence="6">
    <location>
        <begin position="420"/>
        <end position="444"/>
    </location>
</feature>
<feature type="transmembrane region" description="Helical" evidence="6">
    <location>
        <begin position="456"/>
        <end position="475"/>
    </location>
</feature>
<feature type="transmembrane region" description="Helical" evidence="6">
    <location>
        <begin position="135"/>
        <end position="154"/>
    </location>
</feature>
<dbReference type="RefSeq" id="XP_046069600.1">
    <property type="nucleotide sequence ID" value="XM_046216742.1"/>
</dbReference>
<feature type="region of interest" description="Disordered" evidence="5">
    <location>
        <begin position="1"/>
        <end position="26"/>
    </location>
</feature>
<dbReference type="Pfam" id="PF07690">
    <property type="entry name" value="MFS_1"/>
    <property type="match status" value="1"/>
</dbReference>
<feature type="transmembrane region" description="Helical" evidence="6">
    <location>
        <begin position="67"/>
        <end position="89"/>
    </location>
</feature>
<feature type="domain" description="Major facilitator superfamily (MFS) profile" evidence="7">
    <location>
        <begin position="69"/>
        <end position="516"/>
    </location>
</feature>
<dbReference type="PROSITE" id="PS50850">
    <property type="entry name" value="MFS"/>
    <property type="match status" value="1"/>
</dbReference>
<accession>A0AAD4KJL1</accession>
<reference evidence="8" key="1">
    <citation type="submission" date="2021-12" db="EMBL/GenBank/DDBJ databases">
        <title>Convergent genome expansion in fungi linked to evolution of root-endophyte symbiosis.</title>
        <authorList>
            <consortium name="DOE Joint Genome Institute"/>
            <person name="Ke Y.-H."/>
            <person name="Bonito G."/>
            <person name="Liao H.-L."/>
            <person name="Looney B."/>
            <person name="Rojas-Flechas A."/>
            <person name="Nash J."/>
            <person name="Hameed K."/>
            <person name="Schadt C."/>
            <person name="Martin F."/>
            <person name="Crous P.W."/>
            <person name="Miettinen O."/>
            <person name="Magnuson J.K."/>
            <person name="Labbe J."/>
            <person name="Jacobson D."/>
            <person name="Doktycz M.J."/>
            <person name="Veneault-Fourrey C."/>
            <person name="Kuo A."/>
            <person name="Mondo S."/>
            <person name="Calhoun S."/>
            <person name="Riley R."/>
            <person name="Ohm R."/>
            <person name="LaButti K."/>
            <person name="Andreopoulos B."/>
            <person name="Pangilinan J."/>
            <person name="Nolan M."/>
            <person name="Tritt A."/>
            <person name="Clum A."/>
            <person name="Lipzen A."/>
            <person name="Daum C."/>
            <person name="Barry K."/>
            <person name="Grigoriev I.V."/>
            <person name="Vilgalys R."/>
        </authorList>
    </citation>
    <scope>NUCLEOTIDE SEQUENCE</scope>
    <source>
        <strain evidence="8">PMI_201</strain>
    </source>
</reference>
<feature type="transmembrane region" description="Helical" evidence="6">
    <location>
        <begin position="228"/>
        <end position="245"/>
    </location>
</feature>
<evidence type="ECO:0000256" key="2">
    <source>
        <dbReference type="ARBA" id="ARBA00022692"/>
    </source>
</evidence>
<dbReference type="InterPro" id="IPR020846">
    <property type="entry name" value="MFS_dom"/>
</dbReference>
<evidence type="ECO:0000256" key="5">
    <source>
        <dbReference type="SAM" id="MobiDB-lite"/>
    </source>
</evidence>
<dbReference type="SUPFAM" id="SSF103473">
    <property type="entry name" value="MFS general substrate transporter"/>
    <property type="match status" value="1"/>
</dbReference>
<organism evidence="8 9">
    <name type="scientific">Talaromyces proteolyticus</name>
    <dbReference type="NCBI Taxonomy" id="1131652"/>
    <lineage>
        <taxon>Eukaryota</taxon>
        <taxon>Fungi</taxon>
        <taxon>Dikarya</taxon>
        <taxon>Ascomycota</taxon>
        <taxon>Pezizomycotina</taxon>
        <taxon>Eurotiomycetes</taxon>
        <taxon>Eurotiomycetidae</taxon>
        <taxon>Eurotiales</taxon>
        <taxon>Trichocomaceae</taxon>
        <taxon>Talaromyces</taxon>
        <taxon>Talaromyces sect. Bacilispori</taxon>
    </lineage>
</organism>
<dbReference type="GO" id="GO:0022857">
    <property type="term" value="F:transmembrane transporter activity"/>
    <property type="evidence" value="ECO:0007669"/>
    <property type="project" value="InterPro"/>
</dbReference>
<evidence type="ECO:0000313" key="9">
    <source>
        <dbReference type="Proteomes" id="UP001201262"/>
    </source>
</evidence>
<feature type="transmembrane region" description="Helical" evidence="6">
    <location>
        <begin position="195"/>
        <end position="216"/>
    </location>
</feature>
<dbReference type="InterPro" id="IPR036259">
    <property type="entry name" value="MFS_trans_sf"/>
</dbReference>
<feature type="transmembrane region" description="Helical" evidence="6">
    <location>
        <begin position="166"/>
        <end position="189"/>
    </location>
</feature>
<keyword evidence="2 6" id="KW-0812">Transmembrane</keyword>